<keyword evidence="6" id="KW-1185">Reference proteome</keyword>
<evidence type="ECO:0000259" key="4">
    <source>
        <dbReference type="Pfam" id="PF00685"/>
    </source>
</evidence>
<dbReference type="InterPro" id="IPR000863">
    <property type="entry name" value="Sulfotransferase_dom"/>
</dbReference>
<dbReference type="Proteomes" id="UP001321473">
    <property type="component" value="Unassembled WGS sequence"/>
</dbReference>
<dbReference type="Gene3D" id="3.40.50.300">
    <property type="entry name" value="P-loop containing nucleotide triphosphate hydrolases"/>
    <property type="match status" value="1"/>
</dbReference>
<dbReference type="SUPFAM" id="SSF52540">
    <property type="entry name" value="P-loop containing nucleoside triphosphate hydrolases"/>
    <property type="match status" value="1"/>
</dbReference>
<evidence type="ECO:0000256" key="1">
    <source>
        <dbReference type="ARBA" id="ARBA00005771"/>
    </source>
</evidence>
<dbReference type="AlphaFoldDB" id="A0AAQ4E1Z2"/>
<name>A0AAQ4E1Z2_AMBAM</name>
<keyword evidence="2" id="KW-0808">Transferase</keyword>
<evidence type="ECO:0000313" key="6">
    <source>
        <dbReference type="Proteomes" id="UP001321473"/>
    </source>
</evidence>
<sequence>MSNEHSSETKASKLWKKMENERDGKTAATVSKARAAFEDVHRLIEGLYLNKVFKAETLRSALSYEPEEGDVFIASYPKCGTTWLQHIVLNIFFADKLTPHELEEMRKGSYLEFVGAEGARKLHRPTAIKTHLPYFKLPYPAKAKYIYVTRNPYDCCVSYYHHLRAMPWHRFAEGTFDELLDMFIEGKVDYGDYFDHLLSWYEHRDDPNVLFLTYEEVKKNARSCVLSIADFLGKQEYGDRLRTNPEYLETVLSGISFETMKKLSFSIGASTDESHRKREGCANDSSQVPRSTQVKISPYKNRDEGPLVGDLVRKGVVGDWRNQFSPEKITRMKAWIARKTQGSDVMELWNDVYLP</sequence>
<evidence type="ECO:0000256" key="3">
    <source>
        <dbReference type="SAM" id="MobiDB-lite"/>
    </source>
</evidence>
<organism evidence="5 6">
    <name type="scientific">Amblyomma americanum</name>
    <name type="common">Lone star tick</name>
    <dbReference type="NCBI Taxonomy" id="6943"/>
    <lineage>
        <taxon>Eukaryota</taxon>
        <taxon>Metazoa</taxon>
        <taxon>Ecdysozoa</taxon>
        <taxon>Arthropoda</taxon>
        <taxon>Chelicerata</taxon>
        <taxon>Arachnida</taxon>
        <taxon>Acari</taxon>
        <taxon>Parasitiformes</taxon>
        <taxon>Ixodida</taxon>
        <taxon>Ixodoidea</taxon>
        <taxon>Ixodidae</taxon>
        <taxon>Amblyomminae</taxon>
        <taxon>Amblyomma</taxon>
    </lineage>
</organism>
<dbReference type="GO" id="GO:0008146">
    <property type="term" value="F:sulfotransferase activity"/>
    <property type="evidence" value="ECO:0007669"/>
    <property type="project" value="InterPro"/>
</dbReference>
<protein>
    <recommendedName>
        <fullName evidence="4">Sulfotransferase domain-containing protein</fullName>
    </recommendedName>
</protein>
<feature type="domain" description="Sulfotransferase" evidence="4">
    <location>
        <begin position="69"/>
        <end position="277"/>
    </location>
</feature>
<comment type="caution">
    <text evidence="5">The sequence shown here is derived from an EMBL/GenBank/DDBJ whole genome shotgun (WGS) entry which is preliminary data.</text>
</comment>
<dbReference type="EMBL" id="JARKHS020023530">
    <property type="protein sequence ID" value="KAK8768732.1"/>
    <property type="molecule type" value="Genomic_DNA"/>
</dbReference>
<reference evidence="5 6" key="1">
    <citation type="journal article" date="2023" name="Arcadia Sci">
        <title>De novo assembly of a long-read Amblyomma americanum tick genome.</title>
        <authorList>
            <person name="Chou S."/>
            <person name="Poskanzer K.E."/>
            <person name="Rollins M."/>
            <person name="Thuy-Boun P.S."/>
        </authorList>
    </citation>
    <scope>NUCLEOTIDE SEQUENCE [LARGE SCALE GENOMIC DNA]</scope>
    <source>
        <strain evidence="5">F_SG_1</strain>
        <tissue evidence="5">Salivary glands</tissue>
    </source>
</reference>
<comment type="similarity">
    <text evidence="1">Belongs to the sulfotransferase 1 family.</text>
</comment>
<gene>
    <name evidence="5" type="ORF">V5799_014801</name>
</gene>
<accession>A0AAQ4E1Z2</accession>
<dbReference type="InterPro" id="IPR027417">
    <property type="entry name" value="P-loop_NTPase"/>
</dbReference>
<dbReference type="PANTHER" id="PTHR11783">
    <property type="entry name" value="SULFOTRANSFERASE SULT"/>
    <property type="match status" value="1"/>
</dbReference>
<proteinExistence type="inferred from homology"/>
<dbReference type="Pfam" id="PF00685">
    <property type="entry name" value="Sulfotransfer_1"/>
    <property type="match status" value="1"/>
</dbReference>
<evidence type="ECO:0000313" key="5">
    <source>
        <dbReference type="EMBL" id="KAK8768732.1"/>
    </source>
</evidence>
<evidence type="ECO:0000256" key="2">
    <source>
        <dbReference type="ARBA" id="ARBA00022679"/>
    </source>
</evidence>
<feature type="region of interest" description="Disordered" evidence="3">
    <location>
        <begin position="1"/>
        <end position="20"/>
    </location>
</feature>